<sequence>MRRRQRRGLAVATTYYHGGVPGKRPGELLYPAAHMGLDYTSAYMCQPGLRALAKPKYRPDLVYFTTHLGSARGYAARYGEWGRVMPGDVYVVEPQGPLEPDPDFDHPKVGGVYAASTQPLRITAVVERGVELDRRQQNKECWPYRYNGLWEETHAADGTVLASTEMRSFGVTDEYLALLPKWMDLSEFANDGGLYKRGQPEVRAMPDEILEILAHLGIDTGPHIITNKNIRIAPFVEASAPKNPILLGQFECQECGAQFGGSKQRVEKQTVLDAAVHQAGQELRVVAQFSWGLDGYLHAMLRRSPDRWKWAAVPHRDPK</sequence>
<reference evidence="1 2" key="1">
    <citation type="submission" date="2015-07" db="EMBL/GenBank/DDBJ databases">
        <title>A draft genome sequence of Mycobacterium wolinskyi.</title>
        <authorList>
            <person name="de Man T.J."/>
            <person name="Perry K.A."/>
            <person name="Coulliette A.D."/>
            <person name="Jensen B."/>
            <person name="Toney N.C."/>
            <person name="Limbago B.M."/>
            <person name="Noble-Wang J."/>
        </authorList>
    </citation>
    <scope>NUCLEOTIDE SEQUENCE [LARGE SCALE GENOMIC DNA]</scope>
    <source>
        <strain evidence="1 2">CDC_01</strain>
    </source>
</reference>
<dbReference type="Proteomes" id="UP000070612">
    <property type="component" value="Unassembled WGS sequence"/>
</dbReference>
<protein>
    <submittedName>
        <fullName evidence="1">Uncharacterized protein</fullName>
    </submittedName>
</protein>
<keyword evidence="2" id="KW-1185">Reference proteome</keyword>
<dbReference type="EMBL" id="LGTW01000027">
    <property type="protein sequence ID" value="KWX20456.1"/>
    <property type="molecule type" value="Genomic_DNA"/>
</dbReference>
<evidence type="ECO:0000313" key="1">
    <source>
        <dbReference type="EMBL" id="KWX20456.1"/>
    </source>
</evidence>
<organism evidence="1 2">
    <name type="scientific">Mycolicibacterium wolinskyi</name>
    <dbReference type="NCBI Taxonomy" id="59750"/>
    <lineage>
        <taxon>Bacteria</taxon>
        <taxon>Bacillati</taxon>
        <taxon>Actinomycetota</taxon>
        <taxon>Actinomycetes</taxon>
        <taxon>Mycobacteriales</taxon>
        <taxon>Mycobacteriaceae</taxon>
        <taxon>Mycolicibacterium</taxon>
    </lineage>
</organism>
<name>A0A132PDP3_9MYCO</name>
<accession>A0A132PDP3</accession>
<evidence type="ECO:0000313" key="2">
    <source>
        <dbReference type="Proteomes" id="UP000070612"/>
    </source>
</evidence>
<dbReference type="Gene3D" id="3.20.170.40">
    <property type="entry name" value="Rifampin ADP-ribosyltransferase domain"/>
    <property type="match status" value="1"/>
</dbReference>
<dbReference type="AlphaFoldDB" id="A0A132PDP3"/>
<dbReference type="PATRIC" id="fig|59750.3.peg.3940"/>
<dbReference type="InterPro" id="IPR038611">
    <property type="entry name" value="Arr_sf"/>
</dbReference>
<proteinExistence type="predicted"/>
<gene>
    <name evidence="1" type="ORF">AFM11_30220</name>
</gene>
<comment type="caution">
    <text evidence="1">The sequence shown here is derived from an EMBL/GenBank/DDBJ whole genome shotgun (WGS) entry which is preliminary data.</text>
</comment>